<organism evidence="1 2">
    <name type="scientific">Atta colombica</name>
    <dbReference type="NCBI Taxonomy" id="520822"/>
    <lineage>
        <taxon>Eukaryota</taxon>
        <taxon>Metazoa</taxon>
        <taxon>Ecdysozoa</taxon>
        <taxon>Arthropoda</taxon>
        <taxon>Hexapoda</taxon>
        <taxon>Insecta</taxon>
        <taxon>Pterygota</taxon>
        <taxon>Neoptera</taxon>
        <taxon>Endopterygota</taxon>
        <taxon>Hymenoptera</taxon>
        <taxon>Apocrita</taxon>
        <taxon>Aculeata</taxon>
        <taxon>Formicoidea</taxon>
        <taxon>Formicidae</taxon>
        <taxon>Myrmicinae</taxon>
        <taxon>Atta</taxon>
    </lineage>
</organism>
<accession>A0A151HYN1</accession>
<sequence length="90" mass="10345">MIRARCESSRLHHRVAQGVAEGEKSVVDIKTDLILHLHDPEIWKIAKAKILSTTPNLFCDTGSRQTTHGKDSVADREFELIRRERDLLQR</sequence>
<evidence type="ECO:0000313" key="2">
    <source>
        <dbReference type="Proteomes" id="UP000078540"/>
    </source>
</evidence>
<dbReference type="EMBL" id="KQ976717">
    <property type="protein sequence ID" value="KYM76784.1"/>
    <property type="molecule type" value="Genomic_DNA"/>
</dbReference>
<protein>
    <submittedName>
        <fullName evidence="1">Uncharacterized protein</fullName>
    </submittedName>
</protein>
<dbReference type="Proteomes" id="UP000078540">
    <property type="component" value="Unassembled WGS sequence"/>
</dbReference>
<name>A0A151HYN1_9HYME</name>
<keyword evidence="2" id="KW-1185">Reference proteome</keyword>
<gene>
    <name evidence="1" type="ORF">ALC53_12808</name>
</gene>
<dbReference type="AlphaFoldDB" id="A0A151HYN1"/>
<evidence type="ECO:0000313" key="1">
    <source>
        <dbReference type="EMBL" id="KYM76784.1"/>
    </source>
</evidence>
<reference evidence="1 2" key="1">
    <citation type="submission" date="2015-09" db="EMBL/GenBank/DDBJ databases">
        <title>Atta colombica WGS genome.</title>
        <authorList>
            <person name="Nygaard S."/>
            <person name="Hu H."/>
            <person name="Boomsma J."/>
            <person name="Zhang G."/>
        </authorList>
    </citation>
    <scope>NUCLEOTIDE SEQUENCE [LARGE SCALE GENOMIC DNA]</scope>
    <source>
        <strain evidence="1">Treedump-2</strain>
        <tissue evidence="1">Whole body</tissue>
    </source>
</reference>
<proteinExistence type="predicted"/>